<protein>
    <submittedName>
        <fullName evidence="1">Uncharacterized protein</fullName>
    </submittedName>
</protein>
<evidence type="ECO:0000313" key="1">
    <source>
        <dbReference type="EMBL" id="KAL3266324.1"/>
    </source>
</evidence>
<dbReference type="EMBL" id="JABFTP020000001">
    <property type="protein sequence ID" value="KAL3266324.1"/>
    <property type="molecule type" value="Genomic_DNA"/>
</dbReference>
<evidence type="ECO:0000313" key="2">
    <source>
        <dbReference type="Proteomes" id="UP001516400"/>
    </source>
</evidence>
<dbReference type="Proteomes" id="UP001516400">
    <property type="component" value="Unassembled WGS sequence"/>
</dbReference>
<dbReference type="AlphaFoldDB" id="A0ABD2MJ01"/>
<proteinExistence type="predicted"/>
<feature type="non-terminal residue" evidence="1">
    <location>
        <position position="114"/>
    </location>
</feature>
<gene>
    <name evidence="1" type="ORF">HHI36_010502</name>
</gene>
<name>A0ABD2MJ01_9CUCU</name>
<accession>A0ABD2MJ01</accession>
<reference evidence="1 2" key="1">
    <citation type="journal article" date="2021" name="BMC Biol.">
        <title>Horizontally acquired antibacterial genes associated with adaptive radiation of ladybird beetles.</title>
        <authorList>
            <person name="Li H.S."/>
            <person name="Tang X.F."/>
            <person name="Huang Y.H."/>
            <person name="Xu Z.Y."/>
            <person name="Chen M.L."/>
            <person name="Du X.Y."/>
            <person name="Qiu B.Y."/>
            <person name="Chen P.T."/>
            <person name="Zhang W."/>
            <person name="Slipinski A."/>
            <person name="Escalona H.E."/>
            <person name="Waterhouse R.M."/>
            <person name="Zwick A."/>
            <person name="Pang H."/>
        </authorList>
    </citation>
    <scope>NUCLEOTIDE SEQUENCE [LARGE SCALE GENOMIC DNA]</scope>
    <source>
        <strain evidence="1">SYSU2018</strain>
    </source>
</reference>
<keyword evidence="2" id="KW-1185">Reference proteome</keyword>
<comment type="caution">
    <text evidence="1">The sequence shown here is derived from an EMBL/GenBank/DDBJ whole genome shotgun (WGS) entry which is preliminary data.</text>
</comment>
<sequence>MTVCSDDKSGLEIGSGQTIKHSASFKYLGVTLATNGKSSKDVSKKIAQGKRMIRQLNSMLWNKKLKGELNISSTSQYLKLSQPMGQKRGSPHKEKKDRLKALEMDLWRRIRLAQ</sequence>
<organism evidence="1 2">
    <name type="scientific">Cryptolaemus montrouzieri</name>
    <dbReference type="NCBI Taxonomy" id="559131"/>
    <lineage>
        <taxon>Eukaryota</taxon>
        <taxon>Metazoa</taxon>
        <taxon>Ecdysozoa</taxon>
        <taxon>Arthropoda</taxon>
        <taxon>Hexapoda</taxon>
        <taxon>Insecta</taxon>
        <taxon>Pterygota</taxon>
        <taxon>Neoptera</taxon>
        <taxon>Endopterygota</taxon>
        <taxon>Coleoptera</taxon>
        <taxon>Polyphaga</taxon>
        <taxon>Cucujiformia</taxon>
        <taxon>Coccinelloidea</taxon>
        <taxon>Coccinellidae</taxon>
        <taxon>Scymninae</taxon>
        <taxon>Scymnini</taxon>
        <taxon>Cryptolaemus</taxon>
    </lineage>
</organism>